<organism evidence="16 18">
    <name type="scientific">Petromyzon marinus</name>
    <name type="common">Sea lamprey</name>
    <dbReference type="NCBI Taxonomy" id="7757"/>
    <lineage>
        <taxon>Eukaryota</taxon>
        <taxon>Metazoa</taxon>
        <taxon>Chordata</taxon>
        <taxon>Craniata</taxon>
        <taxon>Vertebrata</taxon>
        <taxon>Cyclostomata</taxon>
        <taxon>Hyperoartia</taxon>
        <taxon>Petromyzontiformes</taxon>
        <taxon>Petromyzontidae</taxon>
        <taxon>Petromyzon</taxon>
    </lineage>
</organism>
<gene>
    <name evidence="17 18" type="primary">B3GALT2</name>
</gene>
<sequence>MPVRKYRPVRFLRPPWSVKRGHLGCRSHLVGPFSIFCLFVVLSAFPPQWLSSRHAAPFAFSPVSPDYGESERQPQPPLLVGEDGGVFYRARGFTRRRNTDALAAWTLRARSEWTDGRSNYAGDGKPVYAKATAVKVNASKSGPAVHRLVSMGHVEFAENLSVAHAASDGDNDVPMESHNFAYILNEPNKCMPSHPFLVLLISSVPAQLDARQAIRDTWGNESLVPGIVIKRLFLLGAAPAEAGSLRVQSLLEEESRRHGDLLQQNFVDTYYNLTLKTMMGLHWVSEHCSDAAYVMKTDSDMFVNVEFLVSTVLKPELHQPSLPDYFTGYLMRGYSPNRNPESKWYMPVEVYPGERYPTFCSGTGYVLSGTLAARVYRVSLTIRRLHLEDVYVGLCLAKLRVTPTAPPSEFLFNHWRVSYSACKYSHLVTSHQFSPAELRRYWGHLQQHRSSPCAGRRGKGRNRNIRARRRRQEIPERLPRNAIHIN</sequence>
<proteinExistence type="inferred from homology"/>
<evidence type="ECO:0000256" key="11">
    <source>
        <dbReference type="ARBA" id="ARBA00023136"/>
    </source>
</evidence>
<dbReference type="Proteomes" id="UP001318040">
    <property type="component" value="Chromosome 5"/>
</dbReference>
<keyword evidence="16" id="KW-1185">Reference proteome</keyword>
<keyword evidence="11 13" id="KW-0472">Membrane</keyword>
<dbReference type="InterPro" id="IPR045821">
    <property type="entry name" value="B3GT2_N"/>
</dbReference>
<keyword evidence="6 13" id="KW-0812">Transmembrane</keyword>
<evidence type="ECO:0000256" key="7">
    <source>
        <dbReference type="ARBA" id="ARBA00022968"/>
    </source>
</evidence>
<comment type="pathway">
    <text evidence="2">Protein modification; protein glycosylation.</text>
</comment>
<evidence type="ECO:0000256" key="2">
    <source>
        <dbReference type="ARBA" id="ARBA00004922"/>
    </source>
</evidence>
<keyword evidence="10" id="KW-0443">Lipid metabolism</keyword>
<reference evidence="17 18" key="1">
    <citation type="submission" date="2025-04" db="UniProtKB">
        <authorList>
            <consortium name="RefSeq"/>
        </authorList>
    </citation>
    <scope>IDENTIFICATION</scope>
    <source>
        <tissue evidence="17 18">Sperm</tissue>
    </source>
</reference>
<evidence type="ECO:0000313" key="18">
    <source>
        <dbReference type="RefSeq" id="XP_032802804.1"/>
    </source>
</evidence>
<feature type="transmembrane region" description="Helical" evidence="13">
    <location>
        <begin position="29"/>
        <end position="50"/>
    </location>
</feature>
<comment type="similarity">
    <text evidence="3 13">Belongs to the glycosyltransferase 31 family.</text>
</comment>
<accession>A0AAJ7WM28</accession>
<dbReference type="KEGG" id="pmrn:116939037"/>
<keyword evidence="5" id="KW-0808">Transferase</keyword>
<comment type="subcellular location">
    <subcellularLocation>
        <location evidence="1 13">Golgi apparatus membrane</location>
        <topology evidence="1 13">Single-pass type II membrane protein</topology>
    </subcellularLocation>
</comment>
<dbReference type="PANTHER" id="PTHR11214:SF19">
    <property type="entry name" value="BETA-1,3-GALACTOSYLTRANSFERASE 2"/>
    <property type="match status" value="1"/>
</dbReference>
<dbReference type="GO" id="GO:0008499">
    <property type="term" value="F:N-acetyl-beta-D-glucosaminide beta-(1,3)-galactosyltransferase activity"/>
    <property type="evidence" value="ECO:0007669"/>
    <property type="project" value="TreeGrafter"/>
</dbReference>
<evidence type="ECO:0000256" key="14">
    <source>
        <dbReference type="SAM" id="MobiDB-lite"/>
    </source>
</evidence>
<evidence type="ECO:0000313" key="16">
    <source>
        <dbReference type="Proteomes" id="UP001318040"/>
    </source>
</evidence>
<dbReference type="RefSeq" id="XP_032802803.1">
    <property type="nucleotide sequence ID" value="XM_032946912.1"/>
</dbReference>
<dbReference type="GO" id="GO:0006493">
    <property type="term" value="P:protein O-linked glycosylation"/>
    <property type="evidence" value="ECO:0007669"/>
    <property type="project" value="TreeGrafter"/>
</dbReference>
<evidence type="ECO:0000256" key="4">
    <source>
        <dbReference type="ARBA" id="ARBA00022676"/>
    </source>
</evidence>
<protein>
    <recommendedName>
        <fullName evidence="13">Hexosyltransferase</fullName>
        <ecNumber evidence="13">2.4.1.-</ecNumber>
    </recommendedName>
</protein>
<dbReference type="PANTHER" id="PTHR11214">
    <property type="entry name" value="BETA-1,3-N-ACETYLGLUCOSAMINYLTRANSFERASE"/>
    <property type="match status" value="1"/>
</dbReference>
<keyword evidence="9 13" id="KW-0333">Golgi apparatus</keyword>
<evidence type="ECO:0000256" key="1">
    <source>
        <dbReference type="ARBA" id="ARBA00004323"/>
    </source>
</evidence>
<dbReference type="GO" id="GO:0000139">
    <property type="term" value="C:Golgi membrane"/>
    <property type="evidence" value="ECO:0007669"/>
    <property type="project" value="UniProtKB-SubCell"/>
</dbReference>
<dbReference type="Pfam" id="PF19341">
    <property type="entry name" value="B3GALT2_N"/>
    <property type="match status" value="1"/>
</dbReference>
<evidence type="ECO:0000256" key="10">
    <source>
        <dbReference type="ARBA" id="ARBA00023098"/>
    </source>
</evidence>
<evidence type="ECO:0000256" key="9">
    <source>
        <dbReference type="ARBA" id="ARBA00023034"/>
    </source>
</evidence>
<keyword evidence="4 13" id="KW-0328">Glycosyltransferase</keyword>
<evidence type="ECO:0000256" key="3">
    <source>
        <dbReference type="ARBA" id="ARBA00008661"/>
    </source>
</evidence>
<dbReference type="AlphaFoldDB" id="A0AAJ7WM28"/>
<feature type="compositionally biased region" description="Basic residues" evidence="14">
    <location>
        <begin position="456"/>
        <end position="471"/>
    </location>
</feature>
<evidence type="ECO:0000259" key="15">
    <source>
        <dbReference type="Pfam" id="PF19341"/>
    </source>
</evidence>
<keyword evidence="8 13" id="KW-1133">Transmembrane helix</keyword>
<dbReference type="RefSeq" id="XP_032802804.1">
    <property type="nucleotide sequence ID" value="XM_032946913.1"/>
</dbReference>
<name>A0AAJ7WM28_PETMA</name>
<evidence type="ECO:0000256" key="13">
    <source>
        <dbReference type="RuleBase" id="RU363063"/>
    </source>
</evidence>
<keyword evidence="7 13" id="KW-0735">Signal-anchor</keyword>
<evidence type="ECO:0000256" key="6">
    <source>
        <dbReference type="ARBA" id="ARBA00022692"/>
    </source>
</evidence>
<keyword evidence="12" id="KW-0325">Glycoprotein</keyword>
<dbReference type="FunFam" id="3.90.550.50:FF:000001">
    <property type="entry name" value="Hexosyltransferase"/>
    <property type="match status" value="1"/>
</dbReference>
<feature type="region of interest" description="Disordered" evidence="14">
    <location>
        <begin position="449"/>
        <end position="486"/>
    </location>
</feature>
<evidence type="ECO:0000256" key="5">
    <source>
        <dbReference type="ARBA" id="ARBA00022679"/>
    </source>
</evidence>
<feature type="domain" description="Beta-1,3-galactosyltransferase 2 N-terminal" evidence="15">
    <location>
        <begin position="131"/>
        <end position="198"/>
    </location>
</feature>
<evidence type="ECO:0000313" key="17">
    <source>
        <dbReference type="RefSeq" id="XP_032802803.1"/>
    </source>
</evidence>
<dbReference type="Gene3D" id="3.90.550.50">
    <property type="match status" value="1"/>
</dbReference>
<evidence type="ECO:0000256" key="12">
    <source>
        <dbReference type="ARBA" id="ARBA00023180"/>
    </source>
</evidence>
<dbReference type="EC" id="2.4.1.-" evidence="13"/>
<dbReference type="Pfam" id="PF01762">
    <property type="entry name" value="Galactosyl_T"/>
    <property type="match status" value="1"/>
</dbReference>
<dbReference type="GO" id="GO:0006629">
    <property type="term" value="P:lipid metabolic process"/>
    <property type="evidence" value="ECO:0007669"/>
    <property type="project" value="UniProtKB-KW"/>
</dbReference>
<evidence type="ECO:0000256" key="8">
    <source>
        <dbReference type="ARBA" id="ARBA00022989"/>
    </source>
</evidence>
<dbReference type="InterPro" id="IPR002659">
    <property type="entry name" value="Glyco_trans_31"/>
</dbReference>